<keyword evidence="4" id="KW-1185">Reference proteome</keyword>
<accession>A0A4Y7QJZ5</accession>
<protein>
    <recommendedName>
        <fullName evidence="2">Peptidase S9 prolyl oligopeptidase catalytic domain-containing protein</fullName>
    </recommendedName>
</protein>
<name>A0A4Y7QJZ5_9AGAM</name>
<evidence type="ECO:0000259" key="2">
    <source>
        <dbReference type="Pfam" id="PF00326"/>
    </source>
</evidence>
<reference evidence="3 4" key="1">
    <citation type="submission" date="2018-06" db="EMBL/GenBank/DDBJ databases">
        <title>A transcriptomic atlas of mushroom development highlights an independent origin of complex multicellularity.</title>
        <authorList>
            <consortium name="DOE Joint Genome Institute"/>
            <person name="Krizsan K."/>
            <person name="Almasi E."/>
            <person name="Merenyi Z."/>
            <person name="Sahu N."/>
            <person name="Viragh M."/>
            <person name="Koszo T."/>
            <person name="Mondo S."/>
            <person name="Kiss B."/>
            <person name="Balint B."/>
            <person name="Kues U."/>
            <person name="Barry K."/>
            <person name="Hegedus J.C."/>
            <person name="Henrissat B."/>
            <person name="Johnson J."/>
            <person name="Lipzen A."/>
            <person name="Ohm R."/>
            <person name="Nagy I."/>
            <person name="Pangilinan J."/>
            <person name="Yan J."/>
            <person name="Xiong Y."/>
            <person name="Grigoriev I.V."/>
            <person name="Hibbett D.S."/>
            <person name="Nagy L.G."/>
        </authorList>
    </citation>
    <scope>NUCLEOTIDE SEQUENCE [LARGE SCALE GENOMIC DNA]</scope>
    <source>
        <strain evidence="3 4">SZMC22713</strain>
    </source>
</reference>
<gene>
    <name evidence="3" type="ORF">BD410DRAFT_713943</name>
</gene>
<dbReference type="Proteomes" id="UP000294933">
    <property type="component" value="Unassembled WGS sequence"/>
</dbReference>
<evidence type="ECO:0000313" key="3">
    <source>
        <dbReference type="EMBL" id="TDL27220.1"/>
    </source>
</evidence>
<evidence type="ECO:0000313" key="4">
    <source>
        <dbReference type="Proteomes" id="UP000294933"/>
    </source>
</evidence>
<dbReference type="STRING" id="50990.A0A4Y7QJZ5"/>
<dbReference type="VEuPathDB" id="FungiDB:BD410DRAFT_713943"/>
<dbReference type="PANTHER" id="PTHR43037:SF4">
    <property type="entry name" value="PEPTIDASE S9 PROLYL OLIGOPEPTIDASE CATALYTIC DOMAIN-CONTAINING PROTEIN"/>
    <property type="match status" value="1"/>
</dbReference>
<dbReference type="EMBL" id="ML170159">
    <property type="protein sequence ID" value="TDL27220.1"/>
    <property type="molecule type" value="Genomic_DNA"/>
</dbReference>
<keyword evidence="1" id="KW-0732">Signal</keyword>
<feature type="domain" description="Peptidase S9 prolyl oligopeptidase catalytic" evidence="2">
    <location>
        <begin position="455"/>
        <end position="581"/>
    </location>
</feature>
<dbReference type="Pfam" id="PF00326">
    <property type="entry name" value="Peptidase_S9"/>
    <property type="match status" value="1"/>
</dbReference>
<dbReference type="SUPFAM" id="SSF53474">
    <property type="entry name" value="alpha/beta-Hydrolases"/>
    <property type="match status" value="1"/>
</dbReference>
<dbReference type="PANTHER" id="PTHR43037">
    <property type="entry name" value="UNNAMED PRODUCT-RELATED"/>
    <property type="match status" value="1"/>
</dbReference>
<dbReference type="Gene3D" id="3.40.50.1820">
    <property type="entry name" value="alpha/beta hydrolase"/>
    <property type="match status" value="1"/>
</dbReference>
<dbReference type="GO" id="GO:0008236">
    <property type="term" value="F:serine-type peptidase activity"/>
    <property type="evidence" value="ECO:0007669"/>
    <property type="project" value="InterPro"/>
</dbReference>
<dbReference type="InterPro" id="IPR029058">
    <property type="entry name" value="AB_hydrolase_fold"/>
</dbReference>
<dbReference type="InterPro" id="IPR050955">
    <property type="entry name" value="Plant_Biomass_Hydrol_Est"/>
</dbReference>
<evidence type="ECO:0000256" key="1">
    <source>
        <dbReference type="ARBA" id="ARBA00022729"/>
    </source>
</evidence>
<sequence length="902" mass="100087">MADSAQVVLQESGWHVYFSSQWDVLGPFPLSAREQHFLSPAFPWNLSESIDTQLNRAWPSSYADNAHIRPTTAYSDAEGNLEVSFPDIRWETLRSTEGWSVLQHHAVLRTRLTITPPPPSENPPAVPRLLVDLVQGSYFTLVPRNDHDHTSKPFIPEWHAGNIYDMRRSLPSAVNLPTAPSFEQPTHYDLVVSGDYEIRLFGDPHSAGREYPVLKLRLAVKTESLNPEIVREPLMDVICDFVDGYAFGDALGIGLRSVNGWWSVDELSLLPDIPSVSGLELKLLNKARLAPSQARILPIAITQANRFTAKSLTFSIILKSTNSAHQQISISVTINFNHLSLWTQESFKDIKATYFYASAHASAFVVKPPMKHGEPAPPMLALHGAGVDVLSMTLWAEAIPRQQHRWVVIPTGRTAWGLDWHGPSAQDAFASVNALSGILRGQQVWKPWGFDPDIKIMLLGHSNGGQGAWYLASRDPDKVLGVVAAAGYIKSQLYVSLTHSRRSGHFLDPSLRGILESSLMPDDNDLFLSNLVDMPVFVIHGANDDNVPTWHSREYYSTLRSWRSDANITYREDPGVRHWYPEMFQKDDVKAFLGSLSHNDSLPSKSFTLTVGHPSQSGSLHGWTIDNQRIPGRLSRLHVVIEDGGLRVQTVNVHQFSFKPADIPKVSILSIDGKTFRFSPESGVSVHLLFYVASTAQGSQSEEPGRRQKRSIPPGRLLNILESSTPLSIVVPDVDRYPMALSVALRIAHNLAVYHQLDAEILTDSEAIEYVTHGTLSSGNLIIVGGYENTFTQYLLKFEETEFAVSDGIFTFGQSPIDRPSTGIIFTHPHPVNVNSMALIVSGTDESGLERALRLVPLRTGVPVPDWILIGDEADNRGGAGIIGAGLWDRDWRRSEAMSWTP</sequence>
<dbReference type="InterPro" id="IPR001375">
    <property type="entry name" value="Peptidase_S9_cat"/>
</dbReference>
<dbReference type="AlphaFoldDB" id="A0A4Y7QJZ5"/>
<dbReference type="OrthoDB" id="449091at2759"/>
<dbReference type="GO" id="GO:0006508">
    <property type="term" value="P:proteolysis"/>
    <property type="evidence" value="ECO:0007669"/>
    <property type="project" value="InterPro"/>
</dbReference>
<proteinExistence type="predicted"/>
<organism evidence="3 4">
    <name type="scientific">Rickenella mellea</name>
    <dbReference type="NCBI Taxonomy" id="50990"/>
    <lineage>
        <taxon>Eukaryota</taxon>
        <taxon>Fungi</taxon>
        <taxon>Dikarya</taxon>
        <taxon>Basidiomycota</taxon>
        <taxon>Agaricomycotina</taxon>
        <taxon>Agaricomycetes</taxon>
        <taxon>Hymenochaetales</taxon>
        <taxon>Rickenellaceae</taxon>
        <taxon>Rickenella</taxon>
    </lineage>
</organism>